<gene>
    <name evidence="1" type="ORF">METZ01_LOCUS483672</name>
</gene>
<name>A0A383CGV2_9ZZZZ</name>
<dbReference type="EMBL" id="UINC01208332">
    <property type="protein sequence ID" value="SVE30818.1"/>
    <property type="molecule type" value="Genomic_DNA"/>
</dbReference>
<dbReference type="AlphaFoldDB" id="A0A383CGV2"/>
<feature type="non-terminal residue" evidence="1">
    <location>
        <position position="56"/>
    </location>
</feature>
<accession>A0A383CGV2</accession>
<proteinExistence type="predicted"/>
<organism evidence="1">
    <name type="scientific">marine metagenome</name>
    <dbReference type="NCBI Taxonomy" id="408172"/>
    <lineage>
        <taxon>unclassified sequences</taxon>
        <taxon>metagenomes</taxon>
        <taxon>ecological metagenomes</taxon>
    </lineage>
</organism>
<sequence length="56" mass="6113">MKGSVHYKTGDLVNSNDVVASTDIPGNVQMLNVANQLNVEPENVPECMLVKLDEEI</sequence>
<protein>
    <submittedName>
        <fullName evidence="1">Uncharacterized protein</fullName>
    </submittedName>
</protein>
<evidence type="ECO:0000313" key="1">
    <source>
        <dbReference type="EMBL" id="SVE30818.1"/>
    </source>
</evidence>
<reference evidence="1" key="1">
    <citation type="submission" date="2018-05" db="EMBL/GenBank/DDBJ databases">
        <authorList>
            <person name="Lanie J.A."/>
            <person name="Ng W.-L."/>
            <person name="Kazmierczak K.M."/>
            <person name="Andrzejewski T.M."/>
            <person name="Davidsen T.M."/>
            <person name="Wayne K.J."/>
            <person name="Tettelin H."/>
            <person name="Glass J.I."/>
            <person name="Rusch D."/>
            <person name="Podicherti R."/>
            <person name="Tsui H.-C.T."/>
            <person name="Winkler M.E."/>
        </authorList>
    </citation>
    <scope>NUCLEOTIDE SEQUENCE</scope>
</reference>